<dbReference type="AlphaFoldDB" id="B3CJ47"/>
<sequence length="74" mass="8346">MVKTIGLAWIFICLAIVGCSTNPVQKNNVDRYELYNPNCARFAQHIPIPDRLNSADYQERMDISNLCKNSSAAQ</sequence>
<dbReference type="EMBL" id="AF129811">
    <property type="protein sequence ID" value="ACD75815.1"/>
    <property type="molecule type" value="Genomic_DNA"/>
</dbReference>
<dbReference type="RefSeq" id="WP_003668863.1">
    <property type="nucleotide sequence ID" value="NC_011131.1"/>
</dbReference>
<gene>
    <name evidence="1" type="primary">mcbI</name>
</gene>
<protein>
    <submittedName>
        <fullName evidence="1">Immunity factor</fullName>
    </submittedName>
    <submittedName>
        <fullName evidence="2">McbI</fullName>
    </submittedName>
</protein>
<name>B3CJ47_MORCA</name>
<proteinExistence type="predicted"/>
<dbReference type="EMBL" id="EU755331">
    <property type="protein sequence ID" value="ACI32631.1"/>
    <property type="molecule type" value="Genomic_DNA"/>
</dbReference>
<evidence type="ECO:0000313" key="3">
    <source>
        <dbReference type="EMBL" id="ACJ03864.1"/>
    </source>
</evidence>
<accession>B3CJ47</accession>
<reference evidence="1" key="2">
    <citation type="submission" date="2009-01" db="EMBL/GenBank/DDBJ databases">
        <title>Identification of a Moraxella catarrhalis Bacteriocin.</title>
        <authorList>
            <person name="Attia A.S."/>
            <person name="Hoopman T.C."/>
            <person name="Sedillo J.L."/>
            <person name="Liu W."/>
            <person name="Wang W."/>
            <person name="Liu L."/>
            <person name="Brautigam C.A."/>
            <person name="Hansen E.J."/>
        </authorList>
    </citation>
    <scope>NUCLEOTIDE SEQUENCE</scope>
    <source>
        <strain evidence="1">E22</strain>
        <plasmid evidence="1">pLQ510</plasmid>
    </source>
</reference>
<dbReference type="EMBL" id="EU780920">
    <property type="protein sequence ID" value="ACJ03864.1"/>
    <property type="molecule type" value="Genomic_DNA"/>
</dbReference>
<keyword evidence="1" id="KW-0614">Plasmid</keyword>
<evidence type="ECO:0000313" key="2">
    <source>
        <dbReference type="EMBL" id="ACI32631.1"/>
    </source>
</evidence>
<dbReference type="PROSITE" id="PS51257">
    <property type="entry name" value="PROKAR_LIPOPROTEIN"/>
    <property type="match status" value="1"/>
</dbReference>
<geneLocation type="plasmid" evidence="1">
    <name>pLQ510</name>
</geneLocation>
<evidence type="ECO:0000313" key="1">
    <source>
        <dbReference type="EMBL" id="ACD75815.1"/>
    </source>
</evidence>
<organism evidence="1">
    <name type="scientific">Moraxella catarrhalis</name>
    <name type="common">Branhamella catarrhalis</name>
    <dbReference type="NCBI Taxonomy" id="480"/>
    <lineage>
        <taxon>Bacteria</taxon>
        <taxon>Pseudomonadati</taxon>
        <taxon>Pseudomonadota</taxon>
        <taxon>Gammaproteobacteria</taxon>
        <taxon>Moraxellales</taxon>
        <taxon>Moraxellaceae</taxon>
        <taxon>Moraxella</taxon>
    </lineage>
</organism>
<reference evidence="2" key="1">
    <citation type="journal article" date="2009" name="BMC Microbiol.">
        <title>Identification of a bacteriocin and its cognate immunity factor expressed by Moraxella catarrhalis.</title>
        <authorList>
            <person name="Attia A.S."/>
            <person name="Sedillo J.L."/>
            <person name="Hoopman T.C."/>
            <person name="Liu W."/>
            <person name="Liu L."/>
            <person name="Brautigam C.A."/>
            <person name="Hansen E.J."/>
        </authorList>
    </citation>
    <scope>NUCLEOTIDE SEQUENCE</scope>
    <source>
        <strain evidence="3">O12E</strain>
        <strain evidence="2">V1120</strain>
    </source>
</reference>